<gene>
    <name evidence="3" type="ORF">AWM68_03525</name>
</gene>
<dbReference type="PANTHER" id="PTHR43798:SF31">
    <property type="entry name" value="AB HYDROLASE SUPERFAMILY PROTEIN YCLE"/>
    <property type="match status" value="1"/>
</dbReference>
<dbReference type="EMBL" id="LRFC01000001">
    <property type="protein sequence ID" value="KZE69348.1"/>
    <property type="molecule type" value="Genomic_DNA"/>
</dbReference>
<keyword evidence="4" id="KW-1185">Reference proteome</keyword>
<dbReference type="Gene3D" id="3.40.50.1820">
    <property type="entry name" value="alpha/beta hydrolase"/>
    <property type="match status" value="1"/>
</dbReference>
<dbReference type="OrthoDB" id="252464at2"/>
<dbReference type="InterPro" id="IPR029058">
    <property type="entry name" value="AB_hydrolase_fold"/>
</dbReference>
<evidence type="ECO:0000313" key="3">
    <source>
        <dbReference type="EMBL" id="KZE69348.1"/>
    </source>
</evidence>
<evidence type="ECO:0000259" key="2">
    <source>
        <dbReference type="Pfam" id="PF00561"/>
    </source>
</evidence>
<dbReference type="AlphaFoldDB" id="A0A163SLA3"/>
<name>A0A163SLA3_9BACL</name>
<dbReference type="SUPFAM" id="SSF53474">
    <property type="entry name" value="alpha/beta-Hydrolases"/>
    <property type="match status" value="1"/>
</dbReference>
<dbReference type="PANTHER" id="PTHR43798">
    <property type="entry name" value="MONOACYLGLYCEROL LIPASE"/>
    <property type="match status" value="1"/>
</dbReference>
<evidence type="ECO:0000313" key="4">
    <source>
        <dbReference type="Proteomes" id="UP000076567"/>
    </source>
</evidence>
<dbReference type="RefSeq" id="WP_066236883.1">
    <property type="nucleotide sequence ID" value="NZ_LRFC01000001.1"/>
</dbReference>
<reference evidence="4" key="1">
    <citation type="submission" date="2016-01" db="EMBL/GenBank/DDBJ databases">
        <title>Draft genome of Chromobacterium sp. F49.</title>
        <authorList>
            <person name="Hong K.W."/>
        </authorList>
    </citation>
    <scope>NUCLEOTIDE SEQUENCE [LARGE SCALE GENOMIC DNA]</scope>
    <source>
        <strain evidence="4">P7IIIA</strain>
    </source>
</reference>
<keyword evidence="1" id="KW-0378">Hydrolase</keyword>
<dbReference type="GO" id="GO:0016787">
    <property type="term" value="F:hydrolase activity"/>
    <property type="evidence" value="ECO:0007669"/>
    <property type="project" value="UniProtKB-KW"/>
</dbReference>
<comment type="caution">
    <text evidence="3">The sequence shown here is derived from an EMBL/GenBank/DDBJ whole genome shotgun (WGS) entry which is preliminary data.</text>
</comment>
<protein>
    <recommendedName>
        <fullName evidence="2">AB hydrolase-1 domain-containing protein</fullName>
    </recommendedName>
</protein>
<proteinExistence type="predicted"/>
<sequence>MFKAEKHVLTSQDGTKITAYDHGGNGDTILFIHYLGGIAQAWGPVIKYFTDKYKVLTYDLRGHGQSGQPEKGYTFEDAASDLVSVINHFKRDKVHLVGSSYGCMVGLYFTAMRRERVLSLVNIDGAMINDTGKDGLYDESLEEHLAKFEGQFDPDYESIDAFKQYYRENWQPWNEARANYVNHFKPRVKENGKVGAITTEETMKAIISEIYYVDFLTWYEKTECPVLFLPAEKESHFEKSIRFIEKASKGLPYSKTVLIPNTTHLMMYDHEKELAEAIQEFHAQLPVSQKSSM</sequence>
<dbReference type="Proteomes" id="UP000076567">
    <property type="component" value="Unassembled WGS sequence"/>
</dbReference>
<feature type="domain" description="AB hydrolase-1" evidence="2">
    <location>
        <begin position="28"/>
        <end position="156"/>
    </location>
</feature>
<dbReference type="InterPro" id="IPR050266">
    <property type="entry name" value="AB_hydrolase_sf"/>
</dbReference>
<dbReference type="Pfam" id="PF00561">
    <property type="entry name" value="Abhydrolase_1"/>
    <property type="match status" value="1"/>
</dbReference>
<evidence type="ECO:0000256" key="1">
    <source>
        <dbReference type="ARBA" id="ARBA00022801"/>
    </source>
</evidence>
<dbReference type="InterPro" id="IPR000073">
    <property type="entry name" value="AB_hydrolase_1"/>
</dbReference>
<accession>A0A163SLA3</accession>
<dbReference type="GO" id="GO:0016020">
    <property type="term" value="C:membrane"/>
    <property type="evidence" value="ECO:0007669"/>
    <property type="project" value="TreeGrafter"/>
</dbReference>
<organism evidence="3 4">
    <name type="scientific">Fictibacillus phosphorivorans</name>
    <dbReference type="NCBI Taxonomy" id="1221500"/>
    <lineage>
        <taxon>Bacteria</taxon>
        <taxon>Bacillati</taxon>
        <taxon>Bacillota</taxon>
        <taxon>Bacilli</taxon>
        <taxon>Bacillales</taxon>
        <taxon>Fictibacillaceae</taxon>
        <taxon>Fictibacillus</taxon>
    </lineage>
</organism>